<name>A0A6J3GEA3_SAPAP</name>
<reference evidence="3" key="1">
    <citation type="submission" date="2025-08" db="UniProtKB">
        <authorList>
            <consortium name="RefSeq"/>
        </authorList>
    </citation>
    <scope>IDENTIFICATION</scope>
    <source>
        <tissue evidence="3">Blood</tissue>
    </source>
</reference>
<organism evidence="2 3">
    <name type="scientific">Sapajus apella</name>
    <name type="common">Brown-capped capuchin</name>
    <name type="synonym">Cebus apella</name>
    <dbReference type="NCBI Taxonomy" id="9515"/>
    <lineage>
        <taxon>Eukaryota</taxon>
        <taxon>Metazoa</taxon>
        <taxon>Chordata</taxon>
        <taxon>Craniata</taxon>
        <taxon>Vertebrata</taxon>
        <taxon>Euteleostomi</taxon>
        <taxon>Mammalia</taxon>
        <taxon>Eutheria</taxon>
        <taxon>Euarchontoglires</taxon>
        <taxon>Primates</taxon>
        <taxon>Haplorrhini</taxon>
        <taxon>Platyrrhini</taxon>
        <taxon>Cebidae</taxon>
        <taxon>Cebinae</taxon>
        <taxon>Sapajus</taxon>
    </lineage>
</organism>
<dbReference type="GeneID" id="116538152"/>
<sequence>MLSGGSGLQTSTSTPNKHSKPESISRASRGGQGSVIKFFPRNGSSIPPLTRKPHWAIVAPRGCGPAWRGGTWSPGAGPGARGRGAASRAPAVCSQLRRQGLRAQPAGGAPRTPRQPAERIQNVIVRRQPPVLLIWRIVLTVCSQEVRSGLVLLSSLILLLEVMVSNSLCNHPCFLECLFLFISSTQGSSFLPGRAQRKELCGCLAICCNVS</sequence>
<evidence type="ECO:0000313" key="3">
    <source>
        <dbReference type="RefSeq" id="XP_032116294.1"/>
    </source>
</evidence>
<proteinExistence type="predicted"/>
<evidence type="ECO:0000313" key="2">
    <source>
        <dbReference type="Proteomes" id="UP000504640"/>
    </source>
</evidence>
<accession>A0A6J3GEA3</accession>
<dbReference type="RefSeq" id="XP_032116294.1">
    <property type="nucleotide sequence ID" value="XM_032260403.1"/>
</dbReference>
<protein>
    <submittedName>
        <fullName evidence="3">Uncharacterized protein LOC116538152</fullName>
    </submittedName>
</protein>
<dbReference type="Proteomes" id="UP000504640">
    <property type="component" value="Unplaced"/>
</dbReference>
<feature type="region of interest" description="Disordered" evidence="1">
    <location>
        <begin position="1"/>
        <end position="53"/>
    </location>
</feature>
<evidence type="ECO:0000256" key="1">
    <source>
        <dbReference type="SAM" id="MobiDB-lite"/>
    </source>
</evidence>
<feature type="region of interest" description="Disordered" evidence="1">
    <location>
        <begin position="68"/>
        <end position="88"/>
    </location>
</feature>
<gene>
    <name evidence="3" type="primary">LOC116538152</name>
</gene>
<keyword evidence="2" id="KW-1185">Reference proteome</keyword>
<dbReference type="AlphaFoldDB" id="A0A6J3GEA3"/>